<name>A0A0V1F2S2_TRIPS</name>
<dbReference type="AlphaFoldDB" id="A0A0V1F2S2"/>
<accession>A0A0V1F2S2</accession>
<protein>
    <submittedName>
        <fullName evidence="1">Uncharacterized protein</fullName>
    </submittedName>
</protein>
<proteinExistence type="predicted"/>
<organism evidence="1 2">
    <name type="scientific">Trichinella pseudospiralis</name>
    <name type="common">Parasitic roundworm</name>
    <dbReference type="NCBI Taxonomy" id="6337"/>
    <lineage>
        <taxon>Eukaryota</taxon>
        <taxon>Metazoa</taxon>
        <taxon>Ecdysozoa</taxon>
        <taxon>Nematoda</taxon>
        <taxon>Enoplea</taxon>
        <taxon>Dorylaimia</taxon>
        <taxon>Trichinellida</taxon>
        <taxon>Trichinellidae</taxon>
        <taxon>Trichinella</taxon>
    </lineage>
</organism>
<comment type="caution">
    <text evidence="1">The sequence shown here is derived from an EMBL/GenBank/DDBJ whole genome shotgun (WGS) entry which is preliminary data.</text>
</comment>
<dbReference type="Proteomes" id="UP000054995">
    <property type="component" value="Unassembled WGS sequence"/>
</dbReference>
<evidence type="ECO:0000313" key="2">
    <source>
        <dbReference type="Proteomes" id="UP000054995"/>
    </source>
</evidence>
<gene>
    <name evidence="1" type="ORF">T4D_8466</name>
</gene>
<sequence>MQKPIRNEKFKIGQVKDKAFFTLKSMHFNQHHNQTNRNFYYCASILKLLLICGDWRTMCGAVRRSIHPRHLGDKEPRSTKDYTKRYDKKIKQTERGTLYRNANAHTHTHTTFVFFSPYPIKAPLMFRYHRHTWYKRFSTSQRQMANASMFSSMTQKFK</sequence>
<keyword evidence="2" id="KW-1185">Reference proteome</keyword>
<evidence type="ECO:0000313" key="1">
    <source>
        <dbReference type="EMBL" id="KRY80474.1"/>
    </source>
</evidence>
<dbReference type="EMBL" id="JYDT01000481">
    <property type="protein sequence ID" value="KRY80474.1"/>
    <property type="molecule type" value="Genomic_DNA"/>
</dbReference>
<reference evidence="1 2" key="1">
    <citation type="submission" date="2015-01" db="EMBL/GenBank/DDBJ databases">
        <title>Evolution of Trichinella species and genotypes.</title>
        <authorList>
            <person name="Korhonen P.K."/>
            <person name="Edoardo P."/>
            <person name="Giuseppe L.R."/>
            <person name="Gasser R.B."/>
        </authorList>
    </citation>
    <scope>NUCLEOTIDE SEQUENCE [LARGE SCALE GENOMIC DNA]</scope>
    <source>
        <strain evidence="1">ISS470</strain>
    </source>
</reference>